<keyword evidence="1" id="KW-1185">Reference proteome</keyword>
<sequence length="62" mass="6936">MEGNLSEFEENVLFDLDDPDFAPAVPRTTAHGVFHGMKFAAEIALNVNKCLIYNQDLLVKLI</sequence>
<dbReference type="Proteomes" id="UP000695007">
    <property type="component" value="Unplaced"/>
</dbReference>
<name>A0AAJ6YSF1_9HYME</name>
<gene>
    <name evidence="2" type="primary">LOC105366572</name>
</gene>
<accession>A0AAJ6YSF1</accession>
<dbReference type="GeneID" id="105366572"/>
<reference evidence="2" key="1">
    <citation type="submission" date="2025-08" db="UniProtKB">
        <authorList>
            <consortium name="RefSeq"/>
        </authorList>
    </citation>
    <scope>IDENTIFICATION</scope>
</reference>
<protein>
    <submittedName>
        <fullName evidence="2">Uncharacterized protein LOC105366572</fullName>
    </submittedName>
</protein>
<proteinExistence type="predicted"/>
<dbReference type="KEGG" id="csol:105366572"/>
<dbReference type="RefSeq" id="XP_011503366.1">
    <property type="nucleotide sequence ID" value="XM_011505064.1"/>
</dbReference>
<organism evidence="1 2">
    <name type="scientific">Ceratosolen solmsi marchali</name>
    <dbReference type="NCBI Taxonomy" id="326594"/>
    <lineage>
        <taxon>Eukaryota</taxon>
        <taxon>Metazoa</taxon>
        <taxon>Ecdysozoa</taxon>
        <taxon>Arthropoda</taxon>
        <taxon>Hexapoda</taxon>
        <taxon>Insecta</taxon>
        <taxon>Pterygota</taxon>
        <taxon>Neoptera</taxon>
        <taxon>Endopterygota</taxon>
        <taxon>Hymenoptera</taxon>
        <taxon>Apocrita</taxon>
        <taxon>Proctotrupomorpha</taxon>
        <taxon>Chalcidoidea</taxon>
        <taxon>Agaonidae</taxon>
        <taxon>Agaoninae</taxon>
        <taxon>Ceratosolen</taxon>
    </lineage>
</organism>
<evidence type="ECO:0000313" key="2">
    <source>
        <dbReference type="RefSeq" id="XP_011503366.1"/>
    </source>
</evidence>
<evidence type="ECO:0000313" key="1">
    <source>
        <dbReference type="Proteomes" id="UP000695007"/>
    </source>
</evidence>
<dbReference type="AlphaFoldDB" id="A0AAJ6YSF1"/>